<keyword evidence="3" id="KW-0274">FAD</keyword>
<comment type="similarity">
    <text evidence="1">Belongs to the GMC oxidoreductase family.</text>
</comment>
<proteinExistence type="inferred from homology"/>
<evidence type="ECO:0000256" key="2">
    <source>
        <dbReference type="ARBA" id="ARBA00022630"/>
    </source>
</evidence>
<evidence type="ECO:0000313" key="7">
    <source>
        <dbReference type="EMBL" id="GBD08441.1"/>
    </source>
</evidence>
<dbReference type="Pfam" id="PF05199">
    <property type="entry name" value="GMC_oxred_C"/>
    <property type="match status" value="1"/>
</dbReference>
<feature type="domain" description="Glucose-methanol-choline oxidoreductase C-terminal" evidence="6">
    <location>
        <begin position="514"/>
        <end position="637"/>
    </location>
</feature>
<dbReference type="PANTHER" id="PTHR46056:SF12">
    <property type="entry name" value="LONG-CHAIN-ALCOHOL OXIDASE"/>
    <property type="match status" value="1"/>
</dbReference>
<dbReference type="PANTHER" id="PTHR46056">
    <property type="entry name" value="LONG-CHAIN-ALCOHOL OXIDASE"/>
    <property type="match status" value="1"/>
</dbReference>
<protein>
    <submittedName>
        <fullName evidence="7">Putative GMC-type oxidoreductase</fullName>
        <ecNumber evidence="7">1.1.-.-</ecNumber>
    </submittedName>
</protein>
<evidence type="ECO:0000259" key="5">
    <source>
        <dbReference type="Pfam" id="PF00732"/>
    </source>
</evidence>
<dbReference type="Proteomes" id="UP000236642">
    <property type="component" value="Unassembled WGS sequence"/>
</dbReference>
<reference evidence="8" key="1">
    <citation type="submission" date="2017-09" db="EMBL/GenBank/DDBJ databases">
        <title>Metaegenomics of thermophilic ammonia-oxidizing enrichment culture.</title>
        <authorList>
            <person name="Kato S."/>
            <person name="Suzuki K."/>
        </authorList>
    </citation>
    <scope>NUCLEOTIDE SEQUENCE [LARGE SCALE GENOMIC DNA]</scope>
</reference>
<evidence type="ECO:0000259" key="6">
    <source>
        <dbReference type="Pfam" id="PF05199"/>
    </source>
</evidence>
<dbReference type="AlphaFoldDB" id="A0A2H5Y4R6"/>
<dbReference type="SUPFAM" id="SSF51905">
    <property type="entry name" value="FAD/NAD(P)-binding domain"/>
    <property type="match status" value="1"/>
</dbReference>
<keyword evidence="4 7" id="KW-0560">Oxidoreductase</keyword>
<dbReference type="GO" id="GO:0016614">
    <property type="term" value="F:oxidoreductase activity, acting on CH-OH group of donors"/>
    <property type="evidence" value="ECO:0007669"/>
    <property type="project" value="InterPro"/>
</dbReference>
<evidence type="ECO:0000256" key="1">
    <source>
        <dbReference type="ARBA" id="ARBA00010790"/>
    </source>
</evidence>
<name>A0A2H5Y4R6_9CHLR</name>
<keyword evidence="2" id="KW-0285">Flavoprotein</keyword>
<comment type="caution">
    <text evidence="7">The sequence shown here is derived from an EMBL/GenBank/DDBJ whole genome shotgun (WGS) entry which is preliminary data.</text>
</comment>
<dbReference type="EMBL" id="BEHY01000010">
    <property type="protein sequence ID" value="GBD08441.1"/>
    <property type="molecule type" value="Genomic_DNA"/>
</dbReference>
<gene>
    <name evidence="7" type="ORF">HRbin22_00681</name>
</gene>
<dbReference type="EC" id="1.1.-.-" evidence="7"/>
<dbReference type="Gene3D" id="3.50.50.60">
    <property type="entry name" value="FAD/NAD(P)-binding domain"/>
    <property type="match status" value="2"/>
</dbReference>
<dbReference type="Pfam" id="PF00732">
    <property type="entry name" value="GMC_oxred_N"/>
    <property type="match status" value="1"/>
</dbReference>
<evidence type="ECO:0000256" key="4">
    <source>
        <dbReference type="ARBA" id="ARBA00023002"/>
    </source>
</evidence>
<evidence type="ECO:0000313" key="8">
    <source>
        <dbReference type="Proteomes" id="UP000236642"/>
    </source>
</evidence>
<dbReference type="Pfam" id="PF13450">
    <property type="entry name" value="NAD_binding_8"/>
    <property type="match status" value="1"/>
</dbReference>
<dbReference type="InterPro" id="IPR036188">
    <property type="entry name" value="FAD/NAD-bd_sf"/>
</dbReference>
<sequence length="651" mass="71145">MRGQPSDGREGTRVRTILEALAEALLPSGGSLDPGAVEIDLIDDLDSLIARFAPEARRRVELMALALELSPLFSRHLRPFSQLPSERREAFLRLAEQRSTLRQIVAPLKTLCGMVYCAHPRIAALLGYEGRPFKPVEGSLPPPAALPVRQYPELRRNEEEIADVAIVGSGAGGATVAAELARAGLSVVVIEEGPAATREDFQVRPVERVVRFYRENGLTHTLGLPPILVPMGCAVGGTTVVNSGTCFRTPEFVLHQWHAVEGIRDIEPERMAPLFEEIEGLLNVTPVTDDIMGRNGEILRRGAEALGVRHGPIRRPVRGCHGSGQCAFGCPLDAKQDMRLSMLPRAVQAGARLYARCRVDRIRVRNGRVTGVEAMVLDPEGQPTPYRLIVHAPVVVLAAGAIYTPWLLLRNRLGPRHSIGRNLRIHPGCGVMGLFEEEIEGWRGVMQSYYVDEWLTEGILLEATFPPPGVGYSAGVFPSAGQDYKARLARYRQMAAIGILVSDTGSGRVVVGPDGRPWMLYSLHPEDAARVRKAIALAARLLFAAGAREVYPGLPGLEVIRSEKEIDAILSSRWRPADLILSAYHPMGTCRMGEDPQRSVTDSYGAVHGVPGLWIADASLLPSSPVVNPQITIMALALRVARRILETWRRS</sequence>
<dbReference type="InterPro" id="IPR000172">
    <property type="entry name" value="GMC_OxRdtase_N"/>
</dbReference>
<dbReference type="InterPro" id="IPR007867">
    <property type="entry name" value="GMC_OxRtase_C"/>
</dbReference>
<organism evidence="7 8">
    <name type="scientific">Candidatus Thermoflexus japonica</name>
    <dbReference type="NCBI Taxonomy" id="2035417"/>
    <lineage>
        <taxon>Bacteria</taxon>
        <taxon>Bacillati</taxon>
        <taxon>Chloroflexota</taxon>
        <taxon>Thermoflexia</taxon>
        <taxon>Thermoflexales</taxon>
        <taxon>Thermoflexaceae</taxon>
        <taxon>Thermoflexus</taxon>
    </lineage>
</organism>
<feature type="domain" description="Glucose-methanol-choline oxidoreductase N-terminal" evidence="5">
    <location>
        <begin position="212"/>
        <end position="427"/>
    </location>
</feature>
<dbReference type="GO" id="GO:0050660">
    <property type="term" value="F:flavin adenine dinucleotide binding"/>
    <property type="evidence" value="ECO:0007669"/>
    <property type="project" value="InterPro"/>
</dbReference>
<evidence type="ECO:0000256" key="3">
    <source>
        <dbReference type="ARBA" id="ARBA00022827"/>
    </source>
</evidence>
<accession>A0A2H5Y4R6</accession>